<dbReference type="GeneID" id="93590765"/>
<name>A0A436ZNV1_ARTFL</name>
<reference evidence="1 2" key="1">
    <citation type="submission" date="2019-01" db="EMBL/GenBank/DDBJ databases">
        <title>Intercellular communication is required for trap formation in the nematode-trapping fungus Duddingtonia flagrans.</title>
        <authorList>
            <person name="Youssar L."/>
            <person name="Wernet V."/>
            <person name="Hensel N."/>
            <person name="Hildebrandt H.-G."/>
            <person name="Fischer R."/>
        </authorList>
    </citation>
    <scope>NUCLEOTIDE SEQUENCE [LARGE SCALE GENOMIC DNA]</scope>
    <source>
        <strain evidence="1 2">CBS H-5679</strain>
    </source>
</reference>
<gene>
    <name evidence="1" type="ORF">DFL_008454</name>
</gene>
<organism evidence="1 2">
    <name type="scientific">Arthrobotrys flagrans</name>
    <name type="common">Nematode-trapping fungus</name>
    <name type="synonym">Trichothecium flagrans</name>
    <dbReference type="NCBI Taxonomy" id="97331"/>
    <lineage>
        <taxon>Eukaryota</taxon>
        <taxon>Fungi</taxon>
        <taxon>Dikarya</taxon>
        <taxon>Ascomycota</taxon>
        <taxon>Pezizomycotina</taxon>
        <taxon>Orbiliomycetes</taxon>
        <taxon>Orbiliales</taxon>
        <taxon>Orbiliaceae</taxon>
        <taxon>Arthrobotrys</taxon>
    </lineage>
</organism>
<proteinExistence type="predicted"/>
<evidence type="ECO:0000313" key="1">
    <source>
        <dbReference type="EMBL" id="RVD80560.1"/>
    </source>
</evidence>
<comment type="caution">
    <text evidence="1">The sequence shown here is derived from an EMBL/GenBank/DDBJ whole genome shotgun (WGS) entry which is preliminary data.</text>
</comment>
<dbReference type="EMBL" id="SAEB01000012">
    <property type="protein sequence ID" value="RVD80560.1"/>
    <property type="molecule type" value="Genomic_DNA"/>
</dbReference>
<dbReference type="VEuPathDB" id="FungiDB:DFL_008454"/>
<dbReference type="Proteomes" id="UP000283090">
    <property type="component" value="Unassembled WGS sequence"/>
</dbReference>
<dbReference type="AlphaFoldDB" id="A0A436ZNV1"/>
<protein>
    <submittedName>
        <fullName evidence="1">Uncharacterized protein</fullName>
    </submittedName>
</protein>
<accession>A0A436ZNV1</accession>
<dbReference type="RefSeq" id="XP_067486104.1">
    <property type="nucleotide sequence ID" value="XM_067638192.1"/>
</dbReference>
<sequence>MCHWKYFHYCKKTLNKWEKLVPGSFGDCKCSEEVDTIEAKACLVSCVLAGGYKPGTATDDPLKDETPPGIRKELREAVRDYKDGKVRATDLIKTFLERLGR</sequence>
<keyword evidence="2" id="KW-1185">Reference proteome</keyword>
<evidence type="ECO:0000313" key="2">
    <source>
        <dbReference type="Proteomes" id="UP000283090"/>
    </source>
</evidence>
<dbReference type="OrthoDB" id="5351148at2759"/>